<dbReference type="RefSeq" id="XP_029739853.1">
    <property type="nucleotide sequence ID" value="XM_029884047.1"/>
</dbReference>
<dbReference type="Proteomes" id="UP000306050">
    <property type="component" value="Chromosome SGRAM_20"/>
</dbReference>
<dbReference type="EMBL" id="SRRM01000012">
    <property type="protein sequence ID" value="TKY87868.1"/>
    <property type="molecule type" value="Genomic_DNA"/>
</dbReference>
<reference evidence="2 3" key="1">
    <citation type="submission" date="2019-05" db="EMBL/GenBank/DDBJ databases">
        <title>Sporisorium graminicola CBS 10092 draft sequencing and annotation.</title>
        <authorList>
            <person name="Solano-Gonzalez S."/>
            <person name="Caddick M.X."/>
            <person name="Darby A."/>
        </authorList>
    </citation>
    <scope>NUCLEOTIDE SEQUENCE [LARGE SCALE GENOMIC DNA]</scope>
    <source>
        <strain evidence="2 3">CBS 10092</strain>
    </source>
</reference>
<dbReference type="InterPro" id="IPR047142">
    <property type="entry name" value="OryJ/VirC-like"/>
</dbReference>
<dbReference type="Pfam" id="PF07883">
    <property type="entry name" value="Cupin_2"/>
    <property type="match status" value="1"/>
</dbReference>
<dbReference type="Gene3D" id="2.60.120.10">
    <property type="entry name" value="Jelly Rolls"/>
    <property type="match status" value="1"/>
</dbReference>
<protein>
    <recommendedName>
        <fullName evidence="1">Cupin type-2 domain-containing protein</fullName>
    </recommendedName>
</protein>
<proteinExistence type="predicted"/>
<evidence type="ECO:0000313" key="2">
    <source>
        <dbReference type="EMBL" id="TKY87868.1"/>
    </source>
</evidence>
<gene>
    <name evidence="2" type="ORF">EX895_003449</name>
</gene>
<dbReference type="GeneID" id="40726344"/>
<dbReference type="InterPro" id="IPR013096">
    <property type="entry name" value="Cupin_2"/>
</dbReference>
<dbReference type="OrthoDB" id="5840532at2759"/>
<dbReference type="PANTHER" id="PTHR36156:SF2">
    <property type="entry name" value="CUPIN TYPE-2 DOMAIN-CONTAINING PROTEIN"/>
    <property type="match status" value="1"/>
</dbReference>
<dbReference type="CDD" id="cd02231">
    <property type="entry name" value="cupin_BLL6423-like"/>
    <property type="match status" value="1"/>
</dbReference>
<evidence type="ECO:0000313" key="3">
    <source>
        <dbReference type="Proteomes" id="UP000306050"/>
    </source>
</evidence>
<dbReference type="AlphaFoldDB" id="A0A4U7KWL5"/>
<comment type="caution">
    <text evidence="2">The sequence shown here is derived from an EMBL/GenBank/DDBJ whole genome shotgun (WGS) entry which is preliminary data.</text>
</comment>
<accession>A0A4U7KWL5</accession>
<sequence>MTIPAPESAPVGGMRRIVTGHDSSGLAIIDKDDVIERLDLTPEHATFAVMWSTNEWPIDNMTPGDGAVKPIFSGKSHNENGSVVRFVDMPPGVSSPMHRTQTLDYGIVLFGEVELELDSGDKRTMKAGDTCIQRGTNHLWRNNTDKWVRMAFILLHSKQITIDGKPLKDEGFPGSQ</sequence>
<dbReference type="InterPro" id="IPR011051">
    <property type="entry name" value="RmlC_Cupin_sf"/>
</dbReference>
<dbReference type="PANTHER" id="PTHR36156">
    <property type="entry name" value="SLR2101 PROTEIN"/>
    <property type="match status" value="1"/>
</dbReference>
<organism evidence="2 3">
    <name type="scientific">Sporisorium graminicola</name>
    <dbReference type="NCBI Taxonomy" id="280036"/>
    <lineage>
        <taxon>Eukaryota</taxon>
        <taxon>Fungi</taxon>
        <taxon>Dikarya</taxon>
        <taxon>Basidiomycota</taxon>
        <taxon>Ustilaginomycotina</taxon>
        <taxon>Ustilaginomycetes</taxon>
        <taxon>Ustilaginales</taxon>
        <taxon>Ustilaginaceae</taxon>
        <taxon>Sporisorium</taxon>
    </lineage>
</organism>
<evidence type="ECO:0000259" key="1">
    <source>
        <dbReference type="Pfam" id="PF07883"/>
    </source>
</evidence>
<name>A0A4U7KWL5_9BASI</name>
<dbReference type="KEGG" id="sgra:EX895_003449"/>
<dbReference type="InterPro" id="IPR014710">
    <property type="entry name" value="RmlC-like_jellyroll"/>
</dbReference>
<dbReference type="SUPFAM" id="SSF51182">
    <property type="entry name" value="RmlC-like cupins"/>
    <property type="match status" value="1"/>
</dbReference>
<feature type="domain" description="Cupin type-2" evidence="1">
    <location>
        <begin position="86"/>
        <end position="152"/>
    </location>
</feature>
<keyword evidence="3" id="KW-1185">Reference proteome</keyword>